<feature type="signal peptide" evidence="6">
    <location>
        <begin position="1"/>
        <end position="20"/>
    </location>
</feature>
<dbReference type="GO" id="GO:0055085">
    <property type="term" value="P:transmembrane transport"/>
    <property type="evidence" value="ECO:0007669"/>
    <property type="project" value="InterPro"/>
</dbReference>
<evidence type="ECO:0000313" key="8">
    <source>
        <dbReference type="EMBL" id="CAD7242681.1"/>
    </source>
</evidence>
<evidence type="ECO:0000256" key="1">
    <source>
        <dbReference type="ARBA" id="ARBA00004141"/>
    </source>
</evidence>
<dbReference type="InterPro" id="IPR011547">
    <property type="entry name" value="SLC26A/SulP_dom"/>
</dbReference>
<dbReference type="Proteomes" id="UP000677054">
    <property type="component" value="Unassembled WGS sequence"/>
</dbReference>
<dbReference type="InterPro" id="IPR036513">
    <property type="entry name" value="STAS_dom_sf"/>
</dbReference>
<dbReference type="CDD" id="cd07042">
    <property type="entry name" value="STAS_SulP_like_sulfate_transporter"/>
    <property type="match status" value="1"/>
</dbReference>
<protein>
    <recommendedName>
        <fullName evidence="7">STAS domain-containing protein</fullName>
    </recommendedName>
</protein>
<dbReference type="Gene3D" id="3.30.750.24">
    <property type="entry name" value="STAS domain"/>
    <property type="match status" value="1"/>
</dbReference>
<evidence type="ECO:0000256" key="5">
    <source>
        <dbReference type="SAM" id="Phobius"/>
    </source>
</evidence>
<evidence type="ECO:0000313" key="9">
    <source>
        <dbReference type="Proteomes" id="UP000677054"/>
    </source>
</evidence>
<organism evidence="8">
    <name type="scientific">Darwinula stevensoni</name>
    <dbReference type="NCBI Taxonomy" id="69355"/>
    <lineage>
        <taxon>Eukaryota</taxon>
        <taxon>Metazoa</taxon>
        <taxon>Ecdysozoa</taxon>
        <taxon>Arthropoda</taxon>
        <taxon>Crustacea</taxon>
        <taxon>Oligostraca</taxon>
        <taxon>Ostracoda</taxon>
        <taxon>Podocopa</taxon>
        <taxon>Podocopida</taxon>
        <taxon>Darwinulocopina</taxon>
        <taxon>Darwinuloidea</taxon>
        <taxon>Darwinulidae</taxon>
        <taxon>Darwinula</taxon>
    </lineage>
</organism>
<dbReference type="OrthoDB" id="288203at2759"/>
<name>A0A7R8X2U0_9CRUS</name>
<evidence type="ECO:0000256" key="3">
    <source>
        <dbReference type="ARBA" id="ARBA00022989"/>
    </source>
</evidence>
<proteinExistence type="predicted"/>
<feature type="transmembrane region" description="Helical" evidence="5">
    <location>
        <begin position="204"/>
        <end position="236"/>
    </location>
</feature>
<accession>A0A7R8X2U0</accession>
<evidence type="ECO:0000256" key="2">
    <source>
        <dbReference type="ARBA" id="ARBA00022692"/>
    </source>
</evidence>
<evidence type="ECO:0000259" key="7">
    <source>
        <dbReference type="PROSITE" id="PS50801"/>
    </source>
</evidence>
<dbReference type="GO" id="GO:0016020">
    <property type="term" value="C:membrane"/>
    <property type="evidence" value="ECO:0007669"/>
    <property type="project" value="UniProtKB-SubCell"/>
</dbReference>
<evidence type="ECO:0000256" key="4">
    <source>
        <dbReference type="ARBA" id="ARBA00023136"/>
    </source>
</evidence>
<keyword evidence="4 5" id="KW-0472">Membrane</keyword>
<dbReference type="AlphaFoldDB" id="A0A7R8X2U0"/>
<feature type="domain" description="STAS" evidence="7">
    <location>
        <begin position="260"/>
        <end position="413"/>
    </location>
</feature>
<dbReference type="PROSITE" id="PS50801">
    <property type="entry name" value="STAS"/>
    <property type="match status" value="1"/>
</dbReference>
<reference evidence="8" key="1">
    <citation type="submission" date="2020-11" db="EMBL/GenBank/DDBJ databases">
        <authorList>
            <person name="Tran Van P."/>
        </authorList>
    </citation>
    <scope>NUCLEOTIDE SEQUENCE</scope>
</reference>
<dbReference type="EMBL" id="CAJPEV010000303">
    <property type="protein sequence ID" value="CAG0883708.1"/>
    <property type="molecule type" value="Genomic_DNA"/>
</dbReference>
<dbReference type="InterPro" id="IPR002645">
    <property type="entry name" value="STAS_dom"/>
</dbReference>
<feature type="chain" id="PRO_5036208981" description="STAS domain-containing protein" evidence="6">
    <location>
        <begin position="21"/>
        <end position="422"/>
    </location>
</feature>
<feature type="transmembrane region" description="Helical" evidence="5">
    <location>
        <begin position="99"/>
        <end position="116"/>
    </location>
</feature>
<dbReference type="Pfam" id="PF00916">
    <property type="entry name" value="Sulfate_transp"/>
    <property type="match status" value="1"/>
</dbReference>
<comment type="subcellular location">
    <subcellularLocation>
        <location evidence="1">Membrane</location>
        <topology evidence="1">Multi-pass membrane protein</topology>
    </subcellularLocation>
</comment>
<feature type="transmembrane region" description="Helical" evidence="5">
    <location>
        <begin position="150"/>
        <end position="173"/>
    </location>
</feature>
<dbReference type="InterPro" id="IPR001902">
    <property type="entry name" value="SLC26A/SulP_fam"/>
</dbReference>
<keyword evidence="9" id="KW-1185">Reference proteome</keyword>
<feature type="transmembrane region" description="Helical" evidence="5">
    <location>
        <begin position="67"/>
        <end position="87"/>
    </location>
</feature>
<keyword evidence="6" id="KW-0732">Signal</keyword>
<dbReference type="EMBL" id="LR899820">
    <property type="protein sequence ID" value="CAD7242681.1"/>
    <property type="molecule type" value="Genomic_DNA"/>
</dbReference>
<dbReference type="Pfam" id="PF01740">
    <property type="entry name" value="STAS"/>
    <property type="match status" value="1"/>
</dbReference>
<keyword evidence="3 5" id="KW-1133">Transmembrane helix</keyword>
<dbReference type="PANTHER" id="PTHR11814">
    <property type="entry name" value="SULFATE TRANSPORTER"/>
    <property type="match status" value="1"/>
</dbReference>
<keyword evidence="2 5" id="KW-0812">Transmembrane</keyword>
<gene>
    <name evidence="8" type="ORF">DSTB1V02_LOCUS2634</name>
</gene>
<sequence>MGVLRLGSLTVFLSDTLVSAFTTGAAVHVATSQIRHVFGLLLPRHDGPLKIVLTYRDFFPMIMKSNMAAVVMSFITMFVLVCNNDYLKPCLAKSCRFPVPIELICVVIGTVASYGAEMDRTYNLSTVGYLPTGLPGPRLPPLWLMGEVDFMIQCLVIAIVSYSTSISLAKLFARKAGYQIFPNQELLATIADLKKAWRVSKLDAFVWVMTFLSVTLIDIDYGLAIGVASSLFTLIWRNQRAYACVLGHIPNSGIYVDIRRFYLAKEEEDIKILHYGAGIHFGNREAFKLQVYKLTQLEPEKWEKEIEKKKKQKGKMVTEGDSCSESKAAPEEVVIRRLPFRHLILDLTGVSFIDASGISTLVHLITEYQNIGVQTYFTGVKEPQLKMFRRMEFFGIVPLAHFFPTVSDAVLHCTKATADFHV</sequence>
<dbReference type="SUPFAM" id="SSF52091">
    <property type="entry name" value="SpoIIaa-like"/>
    <property type="match status" value="1"/>
</dbReference>
<evidence type="ECO:0000256" key="6">
    <source>
        <dbReference type="SAM" id="SignalP"/>
    </source>
</evidence>